<feature type="transmembrane region" description="Helical" evidence="13">
    <location>
        <begin position="174"/>
        <end position="193"/>
    </location>
</feature>
<dbReference type="EMBL" id="MCFL01000050">
    <property type="protein sequence ID" value="ORZ32153.1"/>
    <property type="molecule type" value="Genomic_DNA"/>
</dbReference>
<organism evidence="14 15">
    <name type="scientific">Catenaria anguillulae PL171</name>
    <dbReference type="NCBI Taxonomy" id="765915"/>
    <lineage>
        <taxon>Eukaryota</taxon>
        <taxon>Fungi</taxon>
        <taxon>Fungi incertae sedis</taxon>
        <taxon>Blastocladiomycota</taxon>
        <taxon>Blastocladiomycetes</taxon>
        <taxon>Blastocladiales</taxon>
        <taxon>Catenariaceae</taxon>
        <taxon>Catenaria</taxon>
    </lineage>
</organism>
<feature type="compositionally biased region" description="Low complexity" evidence="12">
    <location>
        <begin position="37"/>
        <end position="50"/>
    </location>
</feature>
<dbReference type="GO" id="GO:0008204">
    <property type="term" value="P:ergosterol metabolic process"/>
    <property type="evidence" value="ECO:0007669"/>
    <property type="project" value="TreeGrafter"/>
</dbReference>
<dbReference type="STRING" id="765915.A0A1Y2HEM0"/>
<evidence type="ECO:0000313" key="14">
    <source>
        <dbReference type="EMBL" id="ORZ32153.1"/>
    </source>
</evidence>
<sequence>MSAATTAAMAATAVAASDEHVHPSSRISSAIPDSDASVETSASTSVTAAVPNGSVTEHHQRLSSRGSANNSRRGSPFRARSSKLDLERLERDKDEFRGFFVLFWMGMAFYTILTLLNNWQTTGVFFGTGTFRHMSSNFLHLVRDDLMIVGSLFSGLFLAYLQKWHFVRHRFVRLVLQHSMQTAFLFGWLGWIWQRNPPWVQAATLTLHVIAMLFKIHSYNQYNGDLNERYWVDRRLRKELKILERADDGSSATVAAEMQAIKEQMAELESELKPHGNVRYPENIGILNFVDYLLVPTLVYELEYPRTPRIRWMYVGEKVLATFGSIMLMYITVEHYIVPVLLEIKRLTFVGCLLRLILPFMICYLMTFYIIFECVANGFAELTRFADRSFYDDWWNSCTFDQFARKWNKPVHEFLLRHVYLESINTYKVSKHRATFLTFLFSSCLHELAMIMVARRIRMYLFVLQMFQLPLIWIGRLPWSRKHPVAGNAFFWFSMFAGPPLLAVCYLWEHYWH</sequence>
<evidence type="ECO:0000256" key="10">
    <source>
        <dbReference type="PIRNR" id="PIRNR000439"/>
    </source>
</evidence>
<reference evidence="14 15" key="1">
    <citation type="submission" date="2016-07" db="EMBL/GenBank/DDBJ databases">
        <title>Pervasive Adenine N6-methylation of Active Genes in Fungi.</title>
        <authorList>
            <consortium name="DOE Joint Genome Institute"/>
            <person name="Mondo S.J."/>
            <person name="Dannebaum R.O."/>
            <person name="Kuo R.C."/>
            <person name="Labutti K."/>
            <person name="Haridas S."/>
            <person name="Kuo A."/>
            <person name="Salamov A."/>
            <person name="Ahrendt S.R."/>
            <person name="Lipzen A."/>
            <person name="Sullivan W."/>
            <person name="Andreopoulos W.B."/>
            <person name="Clum A."/>
            <person name="Lindquist E."/>
            <person name="Daum C."/>
            <person name="Ramamoorthy G.K."/>
            <person name="Gryganskyi A."/>
            <person name="Culley D."/>
            <person name="Magnuson J.K."/>
            <person name="James T.Y."/>
            <person name="O'Malley M.A."/>
            <person name="Stajich J.E."/>
            <person name="Spatafora J.W."/>
            <person name="Visel A."/>
            <person name="Grigoriev I.V."/>
        </authorList>
    </citation>
    <scope>NUCLEOTIDE SEQUENCE [LARGE SCALE GENOMIC DNA]</scope>
    <source>
        <strain evidence="14 15">PL171</strain>
    </source>
</reference>
<evidence type="ECO:0000313" key="15">
    <source>
        <dbReference type="Proteomes" id="UP000193411"/>
    </source>
</evidence>
<comment type="caution">
    <text evidence="14">The sequence shown here is derived from an EMBL/GenBank/DDBJ whole genome shotgun (WGS) entry which is preliminary data.</text>
</comment>
<feature type="transmembrane region" description="Helical" evidence="13">
    <location>
        <begin position="146"/>
        <end position="162"/>
    </location>
</feature>
<dbReference type="PANTHER" id="PTHR10408:SF9">
    <property type="entry name" value="STEROL O-ACYLTRANSFERASE 2-RELATED"/>
    <property type="match status" value="1"/>
</dbReference>
<feature type="transmembrane region" description="Helical" evidence="13">
    <location>
        <begin position="319"/>
        <end position="337"/>
    </location>
</feature>
<evidence type="ECO:0000256" key="3">
    <source>
        <dbReference type="ARBA" id="ARBA00022679"/>
    </source>
</evidence>
<comment type="function">
    <text evidence="9">Sterol O-acyltransferase that catalyzes the formation of stery esters.</text>
</comment>
<feature type="active site" evidence="11">
    <location>
        <position position="446"/>
    </location>
</feature>
<evidence type="ECO:0000256" key="2">
    <source>
        <dbReference type="ARBA" id="ARBA00009010"/>
    </source>
</evidence>
<keyword evidence="8 10" id="KW-0012">Acyltransferase</keyword>
<dbReference type="PANTHER" id="PTHR10408">
    <property type="entry name" value="STEROL O-ACYLTRANSFERASE"/>
    <property type="match status" value="1"/>
</dbReference>
<keyword evidence="6 13" id="KW-1133">Transmembrane helix</keyword>
<feature type="transmembrane region" description="Helical" evidence="13">
    <location>
        <begin position="357"/>
        <end position="380"/>
    </location>
</feature>
<feature type="transmembrane region" description="Helical" evidence="13">
    <location>
        <begin position="489"/>
        <end position="508"/>
    </location>
</feature>
<comment type="similarity">
    <text evidence="2 10">Belongs to the membrane-bound acyltransferase family. Sterol o-acyltransferase subfamily.</text>
</comment>
<keyword evidence="3 10" id="KW-0808">Transferase</keyword>
<dbReference type="Proteomes" id="UP000193411">
    <property type="component" value="Unassembled WGS sequence"/>
</dbReference>
<keyword evidence="4 13" id="KW-0812">Transmembrane</keyword>
<proteinExistence type="inferred from homology"/>
<comment type="subcellular location">
    <subcellularLocation>
        <location evidence="1 10">Endoplasmic reticulum membrane</location>
        <topology evidence="1 10">Multi-pass membrane protein</topology>
    </subcellularLocation>
</comment>
<evidence type="ECO:0000256" key="1">
    <source>
        <dbReference type="ARBA" id="ARBA00004477"/>
    </source>
</evidence>
<dbReference type="GO" id="GO:0005789">
    <property type="term" value="C:endoplasmic reticulum membrane"/>
    <property type="evidence" value="ECO:0007669"/>
    <property type="project" value="UniProtKB-SubCell"/>
</dbReference>
<feature type="transmembrane region" description="Helical" evidence="13">
    <location>
        <begin position="459"/>
        <end position="477"/>
    </location>
</feature>
<evidence type="ECO:0000256" key="9">
    <source>
        <dbReference type="ARBA" id="ARBA00023568"/>
    </source>
</evidence>
<evidence type="ECO:0000256" key="4">
    <source>
        <dbReference type="ARBA" id="ARBA00022692"/>
    </source>
</evidence>
<feature type="transmembrane region" description="Helical" evidence="13">
    <location>
        <begin position="98"/>
        <end position="116"/>
    </location>
</feature>
<dbReference type="PIRSF" id="PIRSF000439">
    <property type="entry name" value="Oat_ACAT_DAG_ARE"/>
    <property type="match status" value="1"/>
</dbReference>
<keyword evidence="15" id="KW-1185">Reference proteome</keyword>
<keyword evidence="5 10" id="KW-0256">Endoplasmic reticulum</keyword>
<dbReference type="Pfam" id="PF03062">
    <property type="entry name" value="MBOAT"/>
    <property type="match status" value="1"/>
</dbReference>
<keyword evidence="7 10" id="KW-0472">Membrane</keyword>
<dbReference type="InterPro" id="IPR014371">
    <property type="entry name" value="Oat_ACAT_DAG_ARE"/>
</dbReference>
<feature type="region of interest" description="Disordered" evidence="12">
    <location>
        <begin position="15"/>
        <end position="79"/>
    </location>
</feature>
<evidence type="ECO:0000256" key="13">
    <source>
        <dbReference type="SAM" id="Phobius"/>
    </source>
</evidence>
<evidence type="ECO:0000256" key="12">
    <source>
        <dbReference type="SAM" id="MobiDB-lite"/>
    </source>
</evidence>
<dbReference type="GO" id="GO:0034737">
    <property type="term" value="F:ergosterol O-acyltransferase activity"/>
    <property type="evidence" value="ECO:0007669"/>
    <property type="project" value="TreeGrafter"/>
</dbReference>
<dbReference type="InterPro" id="IPR004299">
    <property type="entry name" value="MBOAT_fam"/>
</dbReference>
<dbReference type="OrthoDB" id="10039049at2759"/>
<name>A0A1Y2HEM0_9FUNG</name>
<evidence type="ECO:0000256" key="5">
    <source>
        <dbReference type="ARBA" id="ARBA00022824"/>
    </source>
</evidence>
<evidence type="ECO:0000256" key="11">
    <source>
        <dbReference type="PIRSR" id="PIRSR000439-1"/>
    </source>
</evidence>
<evidence type="ECO:0000256" key="7">
    <source>
        <dbReference type="ARBA" id="ARBA00023136"/>
    </source>
</evidence>
<feature type="compositionally biased region" description="Low complexity" evidence="12">
    <location>
        <begin position="63"/>
        <end position="74"/>
    </location>
</feature>
<gene>
    <name evidence="14" type="ORF">BCR44DRAFT_334291</name>
</gene>
<feature type="transmembrane region" description="Helical" evidence="13">
    <location>
        <begin position="199"/>
        <end position="216"/>
    </location>
</feature>
<protein>
    <recommendedName>
        <fullName evidence="10">O-acyltransferase</fullName>
    </recommendedName>
</protein>
<dbReference type="AlphaFoldDB" id="A0A1Y2HEM0"/>
<evidence type="ECO:0000256" key="8">
    <source>
        <dbReference type="ARBA" id="ARBA00023315"/>
    </source>
</evidence>
<evidence type="ECO:0000256" key="6">
    <source>
        <dbReference type="ARBA" id="ARBA00022989"/>
    </source>
</evidence>
<accession>A0A1Y2HEM0</accession>